<dbReference type="EMBL" id="KZ613542">
    <property type="protein sequence ID" value="PMD12807.1"/>
    <property type="molecule type" value="Genomic_DNA"/>
</dbReference>
<accession>A0A2J6PFK2</accession>
<gene>
    <name evidence="1" type="ORF">NA56DRAFT_652233</name>
</gene>
<evidence type="ECO:0000313" key="1">
    <source>
        <dbReference type="EMBL" id="PMD12807.1"/>
    </source>
</evidence>
<protein>
    <recommendedName>
        <fullName evidence="3">Heterokaryon incompatibility domain-containing protein</fullName>
    </recommendedName>
</protein>
<evidence type="ECO:0008006" key="3">
    <source>
        <dbReference type="Google" id="ProtNLM"/>
    </source>
</evidence>
<evidence type="ECO:0000313" key="2">
    <source>
        <dbReference type="Proteomes" id="UP000235672"/>
    </source>
</evidence>
<name>A0A2J6PFK2_9HELO</name>
<proteinExistence type="predicted"/>
<keyword evidence="2" id="KW-1185">Reference proteome</keyword>
<sequence>MAIAFTYRGLELSQTQIRLLHISESTTEGSTEDTINCSLVRVDINACPPYRALFYTWASPPSALSSPADPKFILINGASFGIGDNL</sequence>
<dbReference type="AlphaFoldDB" id="A0A2J6PFK2"/>
<reference evidence="1 2" key="1">
    <citation type="submission" date="2016-05" db="EMBL/GenBank/DDBJ databases">
        <title>A degradative enzymes factory behind the ericoid mycorrhizal symbiosis.</title>
        <authorList>
            <consortium name="DOE Joint Genome Institute"/>
            <person name="Martino E."/>
            <person name="Morin E."/>
            <person name="Grelet G."/>
            <person name="Kuo A."/>
            <person name="Kohler A."/>
            <person name="Daghino S."/>
            <person name="Barry K."/>
            <person name="Choi C."/>
            <person name="Cichocki N."/>
            <person name="Clum A."/>
            <person name="Copeland A."/>
            <person name="Hainaut M."/>
            <person name="Haridas S."/>
            <person name="Labutti K."/>
            <person name="Lindquist E."/>
            <person name="Lipzen A."/>
            <person name="Khouja H.-R."/>
            <person name="Murat C."/>
            <person name="Ohm R."/>
            <person name="Olson A."/>
            <person name="Spatafora J."/>
            <person name="Veneault-Fourrey C."/>
            <person name="Henrissat B."/>
            <person name="Grigoriev I."/>
            <person name="Martin F."/>
            <person name="Perotto S."/>
        </authorList>
    </citation>
    <scope>NUCLEOTIDE SEQUENCE [LARGE SCALE GENOMIC DNA]</scope>
    <source>
        <strain evidence="1 2">UAMH 7357</strain>
    </source>
</reference>
<organism evidence="1 2">
    <name type="scientific">Hyaloscypha hepaticicola</name>
    <dbReference type="NCBI Taxonomy" id="2082293"/>
    <lineage>
        <taxon>Eukaryota</taxon>
        <taxon>Fungi</taxon>
        <taxon>Dikarya</taxon>
        <taxon>Ascomycota</taxon>
        <taxon>Pezizomycotina</taxon>
        <taxon>Leotiomycetes</taxon>
        <taxon>Helotiales</taxon>
        <taxon>Hyaloscyphaceae</taxon>
        <taxon>Hyaloscypha</taxon>
    </lineage>
</organism>
<dbReference type="Proteomes" id="UP000235672">
    <property type="component" value="Unassembled WGS sequence"/>
</dbReference>